<keyword evidence="4" id="KW-0472">Membrane</keyword>
<gene>
    <name evidence="6" type="ORF">SAMN04488243_10460</name>
</gene>
<dbReference type="Proteomes" id="UP000199446">
    <property type="component" value="Unassembled WGS sequence"/>
</dbReference>
<dbReference type="SUPFAM" id="SSF54523">
    <property type="entry name" value="Pili subunits"/>
    <property type="match status" value="1"/>
</dbReference>
<name>A0A1G7E1Y3_9DEIN</name>
<dbReference type="NCBIfam" id="TIGR02532">
    <property type="entry name" value="IV_pilin_GFxxxE"/>
    <property type="match status" value="1"/>
</dbReference>
<evidence type="ECO:0000313" key="6">
    <source>
        <dbReference type="EMBL" id="SDE57728.1"/>
    </source>
</evidence>
<dbReference type="RefSeq" id="WP_093005589.1">
    <property type="nucleotide sequence ID" value="NZ_FNBC01000004.1"/>
</dbReference>
<evidence type="ECO:0000256" key="5">
    <source>
        <dbReference type="SAM" id="MobiDB-lite"/>
    </source>
</evidence>
<dbReference type="PROSITE" id="PS00409">
    <property type="entry name" value="PROKAR_NTER_METHYL"/>
    <property type="match status" value="1"/>
</dbReference>
<keyword evidence="3" id="KW-0574">Periplasm</keyword>
<sequence>MKGLSFSSKGFSLVEVLLALAILGIVLAALNATLVTSLRQTSITGARTQAVQILNYIGRRMVGGETSLLPANSLTYDYGNLRQAFPDLPREVRFANPDLYRVRIENLGSPPWTGNLGVAVNEYRIQVCWRQTGGEHCAEARTYASPPLSGTPSAPLLPGIN</sequence>
<dbReference type="GO" id="GO:0009279">
    <property type="term" value="C:cell outer membrane"/>
    <property type="evidence" value="ECO:0007669"/>
    <property type="project" value="UniProtKB-SubCell"/>
</dbReference>
<dbReference type="InterPro" id="IPR012902">
    <property type="entry name" value="N_methyl_site"/>
</dbReference>
<proteinExistence type="predicted"/>
<dbReference type="OrthoDB" id="25699at2"/>
<dbReference type="STRING" id="482827.SAMN04488243_10460"/>
<feature type="region of interest" description="Disordered" evidence="5">
    <location>
        <begin position="142"/>
        <end position="161"/>
    </location>
</feature>
<evidence type="ECO:0000256" key="4">
    <source>
        <dbReference type="ARBA" id="ARBA00023237"/>
    </source>
</evidence>
<accession>A0A1G7E1Y3</accession>
<evidence type="ECO:0000256" key="1">
    <source>
        <dbReference type="ARBA" id="ARBA00004203"/>
    </source>
</evidence>
<dbReference type="EMBL" id="FNBC01000004">
    <property type="protein sequence ID" value="SDE57728.1"/>
    <property type="molecule type" value="Genomic_DNA"/>
</dbReference>
<evidence type="ECO:0000256" key="3">
    <source>
        <dbReference type="ARBA" id="ARBA00022764"/>
    </source>
</evidence>
<protein>
    <submittedName>
        <fullName evidence="6">Prepilin-type N-terminal cleavage/methylation domain-containing protein</fullName>
    </submittedName>
</protein>
<comment type="subcellular location">
    <subcellularLocation>
        <location evidence="1">Cell outer membrane</location>
        <topology evidence="1">Single-pass membrane protein</topology>
    </subcellularLocation>
    <subcellularLocation>
        <location evidence="2">Periplasm</location>
    </subcellularLocation>
</comment>
<dbReference type="InterPro" id="IPR045584">
    <property type="entry name" value="Pilin-like"/>
</dbReference>
<reference evidence="7" key="1">
    <citation type="submission" date="2016-10" db="EMBL/GenBank/DDBJ databases">
        <authorList>
            <person name="Varghese N."/>
            <person name="Submissions S."/>
        </authorList>
    </citation>
    <scope>NUCLEOTIDE SEQUENCE [LARGE SCALE GENOMIC DNA]</scope>
    <source>
        <strain evidence="7">CGMCC 1.6992</strain>
    </source>
</reference>
<organism evidence="6 7">
    <name type="scientific">Thermus arciformis</name>
    <dbReference type="NCBI Taxonomy" id="482827"/>
    <lineage>
        <taxon>Bacteria</taxon>
        <taxon>Thermotogati</taxon>
        <taxon>Deinococcota</taxon>
        <taxon>Deinococci</taxon>
        <taxon>Thermales</taxon>
        <taxon>Thermaceae</taxon>
        <taxon>Thermus</taxon>
    </lineage>
</organism>
<keyword evidence="7" id="KW-1185">Reference proteome</keyword>
<keyword evidence="4" id="KW-0998">Cell outer membrane</keyword>
<dbReference type="AlphaFoldDB" id="A0A1G7E1Y3"/>
<evidence type="ECO:0000256" key="2">
    <source>
        <dbReference type="ARBA" id="ARBA00004418"/>
    </source>
</evidence>
<evidence type="ECO:0000313" key="7">
    <source>
        <dbReference type="Proteomes" id="UP000199446"/>
    </source>
</evidence>
<dbReference type="Pfam" id="PF07963">
    <property type="entry name" value="N_methyl"/>
    <property type="match status" value="1"/>
</dbReference>
<dbReference type="GO" id="GO:0042597">
    <property type="term" value="C:periplasmic space"/>
    <property type="evidence" value="ECO:0007669"/>
    <property type="project" value="UniProtKB-SubCell"/>
</dbReference>